<dbReference type="Gene3D" id="3.40.1350.120">
    <property type="match status" value="1"/>
</dbReference>
<reference evidence="2 3" key="1">
    <citation type="submission" date="2020-08" db="EMBL/GenBank/DDBJ databases">
        <title>Sequencing the genomes of 1000 actinobacteria strains.</title>
        <authorList>
            <person name="Klenk H.-P."/>
        </authorList>
    </citation>
    <scope>NUCLEOTIDE SEQUENCE [LARGE SCALE GENOMIC DNA]</scope>
    <source>
        <strain evidence="2 3">DSM 45518</strain>
    </source>
</reference>
<keyword evidence="3" id="KW-1185">Reference proteome</keyword>
<dbReference type="RefSeq" id="WP_184953087.1">
    <property type="nucleotide sequence ID" value="NZ_BOMC01000037.1"/>
</dbReference>
<comment type="caution">
    <text evidence="2">The sequence shown here is derived from an EMBL/GenBank/DDBJ whole genome shotgun (WGS) entry which is preliminary data.</text>
</comment>
<sequence>MPGDLLTASTGRPGGSPAGPPKRIDPEEDNEVRRSLEMENSGAVTLADRGFQIRQKSD</sequence>
<proteinExistence type="predicted"/>
<evidence type="ECO:0000313" key="2">
    <source>
        <dbReference type="EMBL" id="MBB4694627.1"/>
    </source>
</evidence>
<dbReference type="Proteomes" id="UP000542742">
    <property type="component" value="Unassembled WGS sequence"/>
</dbReference>
<protein>
    <submittedName>
        <fullName evidence="2">Uncharacterized protein</fullName>
    </submittedName>
</protein>
<accession>A0A7W7G393</accession>
<organism evidence="2 3">
    <name type="scientific">Paractinoplanes abujensis</name>
    <dbReference type="NCBI Taxonomy" id="882441"/>
    <lineage>
        <taxon>Bacteria</taxon>
        <taxon>Bacillati</taxon>
        <taxon>Actinomycetota</taxon>
        <taxon>Actinomycetes</taxon>
        <taxon>Micromonosporales</taxon>
        <taxon>Micromonosporaceae</taxon>
        <taxon>Paractinoplanes</taxon>
    </lineage>
</organism>
<evidence type="ECO:0000256" key="1">
    <source>
        <dbReference type="SAM" id="MobiDB-lite"/>
    </source>
</evidence>
<dbReference type="EMBL" id="JACHMF010000001">
    <property type="protein sequence ID" value="MBB4694627.1"/>
    <property type="molecule type" value="Genomic_DNA"/>
</dbReference>
<gene>
    <name evidence="2" type="ORF">BKA14_004775</name>
</gene>
<feature type="region of interest" description="Disordered" evidence="1">
    <location>
        <begin position="1"/>
        <end position="58"/>
    </location>
</feature>
<dbReference type="AlphaFoldDB" id="A0A7W7G393"/>
<evidence type="ECO:0000313" key="3">
    <source>
        <dbReference type="Proteomes" id="UP000542742"/>
    </source>
</evidence>
<name>A0A7W7G393_9ACTN</name>